<comment type="function">
    <text evidence="6">Presumably involved in the processing and regular turnover of intracellular proteins. Catalyzes the removal of unsubstituted N-terminal amino acids from various peptides.</text>
</comment>
<proteinExistence type="inferred from homology"/>
<dbReference type="RefSeq" id="WP_118991336.1">
    <property type="nucleotide sequence ID" value="NZ_CP023434.1"/>
</dbReference>
<feature type="domain" description="Cytosol aminopeptidase" evidence="9">
    <location>
        <begin position="305"/>
        <end position="312"/>
    </location>
</feature>
<dbReference type="PRINTS" id="PR00481">
    <property type="entry name" value="LAMNOPPTDASE"/>
</dbReference>
<evidence type="ECO:0000256" key="6">
    <source>
        <dbReference type="ARBA" id="ARBA00049972"/>
    </source>
</evidence>
<evidence type="ECO:0000256" key="7">
    <source>
        <dbReference type="ARBA" id="ARBA00050021"/>
    </source>
</evidence>
<dbReference type="GO" id="GO:0005737">
    <property type="term" value="C:cytoplasm"/>
    <property type="evidence" value="ECO:0007669"/>
    <property type="project" value="InterPro"/>
</dbReference>
<dbReference type="Gene3D" id="3.40.630.10">
    <property type="entry name" value="Zn peptidases"/>
    <property type="match status" value="1"/>
</dbReference>
<dbReference type="SUPFAM" id="SSF53187">
    <property type="entry name" value="Zn-dependent exopeptidases"/>
    <property type="match status" value="1"/>
</dbReference>
<dbReference type="SUPFAM" id="SSF52949">
    <property type="entry name" value="Macro domain-like"/>
    <property type="match status" value="1"/>
</dbReference>
<gene>
    <name evidence="10" type="ORF">CL176_11010</name>
</gene>
<keyword evidence="11" id="KW-1185">Reference proteome</keyword>
<dbReference type="GO" id="GO:0030145">
    <property type="term" value="F:manganese ion binding"/>
    <property type="evidence" value="ECO:0007669"/>
    <property type="project" value="InterPro"/>
</dbReference>
<dbReference type="Proteomes" id="UP000263232">
    <property type="component" value="Chromosome"/>
</dbReference>
<name>A0A347WN23_9LACT</name>
<organism evidence="10 11">
    <name type="scientific">Suicoccus acidiformans</name>
    <dbReference type="NCBI Taxonomy" id="2036206"/>
    <lineage>
        <taxon>Bacteria</taxon>
        <taxon>Bacillati</taxon>
        <taxon>Bacillota</taxon>
        <taxon>Bacilli</taxon>
        <taxon>Lactobacillales</taxon>
        <taxon>Aerococcaceae</taxon>
        <taxon>Suicoccus</taxon>
    </lineage>
</organism>
<accession>A0A347WN23</accession>
<dbReference type="InterPro" id="IPR011356">
    <property type="entry name" value="Leucine_aapep/pepB"/>
</dbReference>
<dbReference type="NCBIfam" id="NF002083">
    <property type="entry name" value="PRK00913.3-5"/>
    <property type="match status" value="1"/>
</dbReference>
<dbReference type="AlphaFoldDB" id="A0A347WN23"/>
<dbReference type="CDD" id="cd00433">
    <property type="entry name" value="Peptidase_M17"/>
    <property type="match status" value="1"/>
</dbReference>
<evidence type="ECO:0000256" key="5">
    <source>
        <dbReference type="ARBA" id="ARBA00033172"/>
    </source>
</evidence>
<dbReference type="InterPro" id="IPR008283">
    <property type="entry name" value="Peptidase_M17_N"/>
</dbReference>
<evidence type="ECO:0000259" key="9">
    <source>
        <dbReference type="PROSITE" id="PS00631"/>
    </source>
</evidence>
<dbReference type="GO" id="GO:0070006">
    <property type="term" value="F:metalloaminopeptidase activity"/>
    <property type="evidence" value="ECO:0007669"/>
    <property type="project" value="InterPro"/>
</dbReference>
<evidence type="ECO:0000313" key="11">
    <source>
        <dbReference type="Proteomes" id="UP000263232"/>
    </source>
</evidence>
<keyword evidence="2 10" id="KW-0031">Aminopeptidase</keyword>
<dbReference type="KEGG" id="abae:CL176_11010"/>
<dbReference type="EMBL" id="CP023434">
    <property type="protein sequence ID" value="AXY26480.1"/>
    <property type="molecule type" value="Genomic_DNA"/>
</dbReference>
<dbReference type="OrthoDB" id="9809354at2"/>
<evidence type="ECO:0000256" key="8">
    <source>
        <dbReference type="ARBA" id="ARBA00050061"/>
    </source>
</evidence>
<comment type="similarity">
    <text evidence="1">Belongs to the peptidase M17 family.</text>
</comment>
<evidence type="ECO:0000256" key="1">
    <source>
        <dbReference type="ARBA" id="ARBA00009528"/>
    </source>
</evidence>
<reference evidence="10 11" key="1">
    <citation type="submission" date="2017-09" db="EMBL/GenBank/DDBJ databases">
        <title>Complete genome sequence of Oxytococcus suis strain ZY16052.</title>
        <authorList>
            <person name="Li F."/>
        </authorList>
    </citation>
    <scope>NUCLEOTIDE SEQUENCE [LARGE SCALE GENOMIC DNA]</scope>
    <source>
        <strain evidence="10 11">ZY16052</strain>
    </source>
</reference>
<protein>
    <recommendedName>
        <fullName evidence="7">Probable cytosol aminopeptidase</fullName>
    </recommendedName>
    <alternativeName>
        <fullName evidence="8">Leucine aminopeptidase</fullName>
    </alternativeName>
    <alternativeName>
        <fullName evidence="5">Leucyl aminopeptidase</fullName>
    </alternativeName>
</protein>
<dbReference type="PANTHER" id="PTHR11963">
    <property type="entry name" value="LEUCINE AMINOPEPTIDASE-RELATED"/>
    <property type="match status" value="1"/>
</dbReference>
<sequence>MNILFEAGTGILINFAYQDEATGFFFQGKSGDLLADETHNTIQIGLGKKADLDTNTFQKALYQAGKSLKSKEVPKVIMPANPTAFSDEEYVCLAIEALYLSQYSFTYYQKTAKAGIETLYFSEAYARYAESVQEWLTLLESQAISRDLVNLRSNTLTPAHLAERVSEIFQDTDVSVSIDGPDAIRAKGLTAFLEVARGSEEEPRFILMEYKGGSEDEQPTVLVGKGITYDTGGYSLKPSASMSTMHSDMGGAGTVIGAMRAIAFNGLKQNVIGIVAATENAVSGKAYKPGEVITARNGMTIEVDNTDAEGRLTLADAVHYGADVYQPKLLIDLATLTGAALVALGETYTALVTNNEEALASLQAAAKHANEKVWELPNDDVYRESFKSDIADLKNTGGRLAGTITAGQFIEPFVEETPWVHMDIAGTAYLSKPQGLYEKGATGVHVKTLYHLIKGM</sequence>
<dbReference type="GO" id="GO:0006508">
    <property type="term" value="P:proteolysis"/>
    <property type="evidence" value="ECO:0007669"/>
    <property type="project" value="UniProtKB-KW"/>
</dbReference>
<dbReference type="Gene3D" id="3.40.220.10">
    <property type="entry name" value="Leucine Aminopeptidase, subunit E, domain 1"/>
    <property type="match status" value="1"/>
</dbReference>
<dbReference type="Pfam" id="PF02789">
    <property type="entry name" value="Peptidase_M17_N"/>
    <property type="match status" value="1"/>
</dbReference>
<dbReference type="Pfam" id="PF00883">
    <property type="entry name" value="Peptidase_M17"/>
    <property type="match status" value="1"/>
</dbReference>
<evidence type="ECO:0000313" key="10">
    <source>
        <dbReference type="EMBL" id="AXY26480.1"/>
    </source>
</evidence>
<evidence type="ECO:0000256" key="3">
    <source>
        <dbReference type="ARBA" id="ARBA00022670"/>
    </source>
</evidence>
<keyword evidence="4" id="KW-0378">Hydrolase</keyword>
<dbReference type="InterPro" id="IPR000819">
    <property type="entry name" value="Peptidase_M17_C"/>
</dbReference>
<keyword evidence="3" id="KW-0645">Protease</keyword>
<dbReference type="InterPro" id="IPR043472">
    <property type="entry name" value="Macro_dom-like"/>
</dbReference>
<evidence type="ECO:0000256" key="2">
    <source>
        <dbReference type="ARBA" id="ARBA00022438"/>
    </source>
</evidence>
<evidence type="ECO:0000256" key="4">
    <source>
        <dbReference type="ARBA" id="ARBA00022801"/>
    </source>
</evidence>
<dbReference type="PROSITE" id="PS00631">
    <property type="entry name" value="CYTOSOL_AP"/>
    <property type="match status" value="1"/>
</dbReference>
<dbReference type="PANTHER" id="PTHR11963:SF23">
    <property type="entry name" value="CYTOSOL AMINOPEPTIDASE"/>
    <property type="match status" value="1"/>
</dbReference>